<dbReference type="Proteomes" id="UP001215280">
    <property type="component" value="Unassembled WGS sequence"/>
</dbReference>
<evidence type="ECO:0000313" key="4">
    <source>
        <dbReference type="Proteomes" id="UP001215280"/>
    </source>
</evidence>
<evidence type="ECO:0000256" key="1">
    <source>
        <dbReference type="SAM" id="Coils"/>
    </source>
</evidence>
<feature type="compositionally biased region" description="Low complexity" evidence="2">
    <location>
        <begin position="22"/>
        <end position="36"/>
    </location>
</feature>
<feature type="coiled-coil region" evidence="1">
    <location>
        <begin position="266"/>
        <end position="293"/>
    </location>
</feature>
<feature type="compositionally biased region" description="Polar residues" evidence="2">
    <location>
        <begin position="55"/>
        <end position="64"/>
    </location>
</feature>
<feature type="compositionally biased region" description="Basic and acidic residues" evidence="2">
    <location>
        <begin position="427"/>
        <end position="437"/>
    </location>
</feature>
<feature type="compositionally biased region" description="Basic and acidic residues" evidence="2">
    <location>
        <begin position="1"/>
        <end position="10"/>
    </location>
</feature>
<dbReference type="EMBL" id="JARJLG010000002">
    <property type="protein sequence ID" value="KAJ7783425.1"/>
    <property type="molecule type" value="Genomic_DNA"/>
</dbReference>
<feature type="region of interest" description="Disordered" evidence="2">
    <location>
        <begin position="1"/>
        <end position="128"/>
    </location>
</feature>
<organism evidence="3 4">
    <name type="scientific">Mycena maculata</name>
    <dbReference type="NCBI Taxonomy" id="230809"/>
    <lineage>
        <taxon>Eukaryota</taxon>
        <taxon>Fungi</taxon>
        <taxon>Dikarya</taxon>
        <taxon>Basidiomycota</taxon>
        <taxon>Agaricomycotina</taxon>
        <taxon>Agaricomycetes</taxon>
        <taxon>Agaricomycetidae</taxon>
        <taxon>Agaricales</taxon>
        <taxon>Marasmiineae</taxon>
        <taxon>Mycenaceae</taxon>
        <taxon>Mycena</taxon>
    </lineage>
</organism>
<evidence type="ECO:0000313" key="3">
    <source>
        <dbReference type="EMBL" id="KAJ7783425.1"/>
    </source>
</evidence>
<feature type="compositionally biased region" description="Low complexity" evidence="2">
    <location>
        <begin position="93"/>
        <end position="121"/>
    </location>
</feature>
<comment type="caution">
    <text evidence="3">The sequence shown here is derived from an EMBL/GenBank/DDBJ whole genome shotgun (WGS) entry which is preliminary data.</text>
</comment>
<dbReference type="InterPro" id="IPR018814">
    <property type="entry name" value="DUF5427"/>
</dbReference>
<name>A0AAD7P0I8_9AGAR</name>
<protein>
    <submittedName>
        <fullName evidence="3">Maintenance of telomere capping protein 1</fullName>
    </submittedName>
</protein>
<dbReference type="PANTHER" id="PTHR28265:SF1">
    <property type="entry name" value="MAINTENANCE OF TELOMERE CAPPING PROTEIN 1"/>
    <property type="match status" value="1"/>
</dbReference>
<keyword evidence="1" id="KW-0175">Coiled coil</keyword>
<feature type="region of interest" description="Disordered" evidence="2">
    <location>
        <begin position="406"/>
        <end position="437"/>
    </location>
</feature>
<proteinExistence type="predicted"/>
<accession>A0AAD7P0I8</accession>
<dbReference type="AlphaFoldDB" id="A0AAD7P0I8"/>
<keyword evidence="4" id="KW-1185">Reference proteome</keyword>
<gene>
    <name evidence="3" type="ORF">DFH07DRAFT_787671</name>
</gene>
<sequence length="437" mass="47101">MSKSKSKQEEALAFLDDLDSFTPQDAPVTTAAAPAQPGGGEGEAEVLAFIDEITQKSAEPTPRSSHLDRPASRSGTLTVRKSTERVRLGGGPTSLLRTPSSSSLRKDAAPATASTTTPDSGSGSGGGWGWGSVWNSASAAIQQAKSAVDEQVKYLPKNEQARKWGEGMIEYAKTAQLDKLGQDFRRVGLSTLTDILNVVAPPISEHEVIEVWLSHDMKGYEGIESLVYRALARIMEQVEGGDLIVNRGDESRPKESVDTPRDLNAVEGLEAAVKLAQANLDELIKNNTRAKAAKPESAVQTPTTYSHIYLRIQPFFTSFAFPVPSGSSEGEPAAQQQLQFLIHLSDPSHKLTHSTVTQCVPGGWLAEGMWEKYEWVEDLMAEALRVGVEVIGQEYVVRRMGWGAPAPIGEEPAAESKVETVGEPGELVEKPKPGEET</sequence>
<dbReference type="PANTHER" id="PTHR28265">
    <property type="entry name" value="MAINTENANCE OF TELOMERE CAPPING PROTEIN 1"/>
    <property type="match status" value="1"/>
</dbReference>
<dbReference type="Pfam" id="PF10310">
    <property type="entry name" value="DUF5427"/>
    <property type="match status" value="1"/>
</dbReference>
<evidence type="ECO:0000256" key="2">
    <source>
        <dbReference type="SAM" id="MobiDB-lite"/>
    </source>
</evidence>
<reference evidence="3" key="1">
    <citation type="submission" date="2023-03" db="EMBL/GenBank/DDBJ databases">
        <title>Massive genome expansion in bonnet fungi (Mycena s.s.) driven by repeated elements and novel gene families across ecological guilds.</title>
        <authorList>
            <consortium name="Lawrence Berkeley National Laboratory"/>
            <person name="Harder C.B."/>
            <person name="Miyauchi S."/>
            <person name="Viragh M."/>
            <person name="Kuo A."/>
            <person name="Thoen E."/>
            <person name="Andreopoulos B."/>
            <person name="Lu D."/>
            <person name="Skrede I."/>
            <person name="Drula E."/>
            <person name="Henrissat B."/>
            <person name="Morin E."/>
            <person name="Kohler A."/>
            <person name="Barry K."/>
            <person name="LaButti K."/>
            <person name="Morin E."/>
            <person name="Salamov A."/>
            <person name="Lipzen A."/>
            <person name="Mereny Z."/>
            <person name="Hegedus B."/>
            <person name="Baldrian P."/>
            <person name="Stursova M."/>
            <person name="Weitz H."/>
            <person name="Taylor A."/>
            <person name="Grigoriev I.V."/>
            <person name="Nagy L.G."/>
            <person name="Martin F."/>
            <person name="Kauserud H."/>
        </authorList>
    </citation>
    <scope>NUCLEOTIDE SEQUENCE</scope>
    <source>
        <strain evidence="3">CBHHK188m</strain>
    </source>
</reference>